<dbReference type="RefSeq" id="WP_378058804.1">
    <property type="nucleotide sequence ID" value="NZ_JBHSIS010000011.1"/>
</dbReference>
<dbReference type="SUPFAM" id="SSF47413">
    <property type="entry name" value="lambda repressor-like DNA-binding domains"/>
    <property type="match status" value="1"/>
</dbReference>
<dbReference type="Proteomes" id="UP001595859">
    <property type="component" value="Unassembled WGS sequence"/>
</dbReference>
<dbReference type="InterPro" id="IPR010982">
    <property type="entry name" value="Lambda_DNA-bd_dom_sf"/>
</dbReference>
<dbReference type="SMART" id="SM00530">
    <property type="entry name" value="HTH_XRE"/>
    <property type="match status" value="1"/>
</dbReference>
<accession>A0ABV9S8K3</accession>
<dbReference type="Gene3D" id="1.10.260.40">
    <property type="entry name" value="lambda repressor-like DNA-binding domains"/>
    <property type="match status" value="1"/>
</dbReference>
<sequence length="269" mass="30103">MLREARLTAGFASHARVVEKIGFSQPTLSRIERGRKIPSESELCTLLTFYCPVNRAEIEDLAVRAREDTPGLDPDFQTLREREKVADRVRKFTSERIPTALQCGRYILKQYELAGIPYDLNEVVYDHESLAADLKREQGPLFEVVASLSSFLRMPGGDLGVVGEQAIHILGLLDTAPRLSLRVLMYEANVPYIDTDFTIVTGGGQPDMVYAQSGQDGFTIAGKTKIQERERYWDVVQTAALSVEESRVVLQKLAEREPVPLAGWFSIAK</sequence>
<dbReference type="InterPro" id="IPR043917">
    <property type="entry name" value="DUF5753"/>
</dbReference>
<dbReference type="EMBL" id="JBHSIS010000011">
    <property type="protein sequence ID" value="MFC4856817.1"/>
    <property type="molecule type" value="Genomic_DNA"/>
</dbReference>
<comment type="caution">
    <text evidence="2">The sequence shown here is derived from an EMBL/GenBank/DDBJ whole genome shotgun (WGS) entry which is preliminary data.</text>
</comment>
<evidence type="ECO:0000313" key="3">
    <source>
        <dbReference type="Proteomes" id="UP001595859"/>
    </source>
</evidence>
<dbReference type="Pfam" id="PF19054">
    <property type="entry name" value="DUF5753"/>
    <property type="match status" value="1"/>
</dbReference>
<feature type="domain" description="HTH cro/C1-type" evidence="1">
    <location>
        <begin position="19"/>
        <end position="56"/>
    </location>
</feature>
<proteinExistence type="predicted"/>
<protein>
    <submittedName>
        <fullName evidence="2">Scr1 family TA system antitoxin-like transcriptional regulator</fullName>
    </submittedName>
</protein>
<keyword evidence="3" id="KW-1185">Reference proteome</keyword>
<evidence type="ECO:0000313" key="2">
    <source>
        <dbReference type="EMBL" id="MFC4856817.1"/>
    </source>
</evidence>
<evidence type="ECO:0000259" key="1">
    <source>
        <dbReference type="PROSITE" id="PS50943"/>
    </source>
</evidence>
<dbReference type="InterPro" id="IPR001387">
    <property type="entry name" value="Cro/C1-type_HTH"/>
</dbReference>
<name>A0ABV9S8K3_9PSEU</name>
<reference evidence="3" key="1">
    <citation type="journal article" date="2019" name="Int. J. Syst. Evol. Microbiol.">
        <title>The Global Catalogue of Microorganisms (GCM) 10K type strain sequencing project: providing services to taxonomists for standard genome sequencing and annotation.</title>
        <authorList>
            <consortium name="The Broad Institute Genomics Platform"/>
            <consortium name="The Broad Institute Genome Sequencing Center for Infectious Disease"/>
            <person name="Wu L."/>
            <person name="Ma J."/>
        </authorList>
    </citation>
    <scope>NUCLEOTIDE SEQUENCE [LARGE SCALE GENOMIC DNA]</scope>
    <source>
        <strain evidence="3">ZS-22-S1</strain>
    </source>
</reference>
<dbReference type="Pfam" id="PF13560">
    <property type="entry name" value="HTH_31"/>
    <property type="match status" value="1"/>
</dbReference>
<organism evidence="2 3">
    <name type="scientific">Actinophytocola glycyrrhizae</name>
    <dbReference type="NCBI Taxonomy" id="2044873"/>
    <lineage>
        <taxon>Bacteria</taxon>
        <taxon>Bacillati</taxon>
        <taxon>Actinomycetota</taxon>
        <taxon>Actinomycetes</taxon>
        <taxon>Pseudonocardiales</taxon>
        <taxon>Pseudonocardiaceae</taxon>
    </lineage>
</organism>
<dbReference type="CDD" id="cd00093">
    <property type="entry name" value="HTH_XRE"/>
    <property type="match status" value="1"/>
</dbReference>
<gene>
    <name evidence="2" type="ORF">ACFPCV_25210</name>
</gene>
<dbReference type="PROSITE" id="PS50943">
    <property type="entry name" value="HTH_CROC1"/>
    <property type="match status" value="1"/>
</dbReference>